<dbReference type="InterPro" id="IPR012223">
    <property type="entry name" value="TEII"/>
</dbReference>
<dbReference type="Proteomes" id="UP000007842">
    <property type="component" value="Chromosome"/>
</dbReference>
<protein>
    <submittedName>
        <fullName evidence="4">Thioesterase</fullName>
    </submittedName>
</protein>
<dbReference type="AlphaFoldDB" id="G8WST7"/>
<evidence type="ECO:0000256" key="2">
    <source>
        <dbReference type="ARBA" id="ARBA00022801"/>
    </source>
</evidence>
<evidence type="ECO:0000313" key="4">
    <source>
        <dbReference type="EMBL" id="AEW96642.1"/>
    </source>
</evidence>
<dbReference type="PANTHER" id="PTHR11487">
    <property type="entry name" value="THIOESTERASE"/>
    <property type="match status" value="1"/>
</dbReference>
<name>G8WST7_STREN</name>
<dbReference type="Gene3D" id="3.40.50.1820">
    <property type="entry name" value="alpha/beta hydrolase"/>
    <property type="match status" value="1"/>
</dbReference>
<dbReference type="PANTHER" id="PTHR11487:SF0">
    <property type="entry name" value="S-ACYL FATTY ACID SYNTHASE THIOESTERASE, MEDIUM CHAIN"/>
    <property type="match status" value="1"/>
</dbReference>
<gene>
    <name evidence="4" type="ordered locus">SCATT_42710</name>
</gene>
<dbReference type="Pfam" id="PF00975">
    <property type="entry name" value="Thioesterase"/>
    <property type="match status" value="1"/>
</dbReference>
<evidence type="ECO:0000313" key="5">
    <source>
        <dbReference type="Proteomes" id="UP000007842"/>
    </source>
</evidence>
<dbReference type="SMART" id="SM00824">
    <property type="entry name" value="PKS_TE"/>
    <property type="match status" value="1"/>
</dbReference>
<keyword evidence="2" id="KW-0378">Hydrolase</keyword>
<dbReference type="KEGG" id="scy:SCATT_42710"/>
<proteinExistence type="inferred from homology"/>
<dbReference type="InterPro" id="IPR020802">
    <property type="entry name" value="TesA-like"/>
</dbReference>
<keyword evidence="5" id="KW-1185">Reference proteome</keyword>
<dbReference type="InterPro" id="IPR001031">
    <property type="entry name" value="Thioesterase"/>
</dbReference>
<evidence type="ECO:0000256" key="1">
    <source>
        <dbReference type="ARBA" id="ARBA00007169"/>
    </source>
</evidence>
<dbReference type="eggNOG" id="COG3208">
    <property type="taxonomic scope" value="Bacteria"/>
</dbReference>
<reference evidence="5" key="1">
    <citation type="submission" date="2011-12" db="EMBL/GenBank/DDBJ databases">
        <title>Complete genome sequence of Streptomyces cattleya strain DSM 46488.</title>
        <authorList>
            <person name="Ou H.-Y."/>
            <person name="Li P."/>
            <person name="Zhao C."/>
            <person name="O'Hagan D."/>
            <person name="Deng Z."/>
        </authorList>
    </citation>
    <scope>NUCLEOTIDE SEQUENCE [LARGE SCALE GENOMIC DNA]</scope>
    <source>
        <strain evidence="5">ATCC 35852 / DSM 46488 / JCM 4925 / NBRC 14057 / NRRL 8057</strain>
    </source>
</reference>
<dbReference type="SUPFAM" id="SSF53474">
    <property type="entry name" value="alpha/beta-Hydrolases"/>
    <property type="match status" value="1"/>
</dbReference>
<dbReference type="InterPro" id="IPR029058">
    <property type="entry name" value="AB_hydrolase_fold"/>
</dbReference>
<dbReference type="HOGENOM" id="CLU_070456_1_2_11"/>
<dbReference type="GO" id="GO:0008610">
    <property type="term" value="P:lipid biosynthetic process"/>
    <property type="evidence" value="ECO:0007669"/>
    <property type="project" value="TreeGrafter"/>
</dbReference>
<dbReference type="EMBL" id="CP003219">
    <property type="protein sequence ID" value="AEW96642.1"/>
    <property type="molecule type" value="Genomic_DNA"/>
</dbReference>
<sequence>MDDSMEKHVAQDTTGWIRILDPAPDARIRMVCCPHAGASARALTPLARALPGHVEALCVQYPGRQGGAGEPVDDIRELAGRIRDELRPYDDGRPFAVYGHSMGSVVAFEVTRALEADGVRPVRLFVSGRRSPSDGLGVENLPRTDEEIVAELRELGAVPAGLLEKPKFRQAVLTVVRNDYRANSGYLADLFSETVAAPVTFLLSSADPYVDADAARGWRRHTTGGFSLASFPGGHFFLGEQLAQVVEVMTAELATGPALPQQRAERATGGRR</sequence>
<feature type="domain" description="Thioesterase TesA-like" evidence="3">
    <location>
        <begin position="31"/>
        <end position="253"/>
    </location>
</feature>
<dbReference type="PATRIC" id="fig|1003195.29.peg.4267"/>
<organism evidence="4 5">
    <name type="scientific">Streptantibioticus cattleyicolor (strain ATCC 35852 / DSM 46488 / JCM 4925 / NBRC 14057 / NRRL 8057)</name>
    <name type="common">Streptomyces cattleya</name>
    <dbReference type="NCBI Taxonomy" id="1003195"/>
    <lineage>
        <taxon>Bacteria</taxon>
        <taxon>Bacillati</taxon>
        <taxon>Actinomycetota</taxon>
        <taxon>Actinomycetes</taxon>
        <taxon>Kitasatosporales</taxon>
        <taxon>Streptomycetaceae</taxon>
        <taxon>Streptantibioticus</taxon>
    </lineage>
</organism>
<comment type="similarity">
    <text evidence="1">Belongs to the thioesterase family.</text>
</comment>
<dbReference type="STRING" id="1003195.SCATT_42710"/>
<evidence type="ECO:0000259" key="3">
    <source>
        <dbReference type="SMART" id="SM00824"/>
    </source>
</evidence>
<accession>G8WST7</accession>
<dbReference type="GO" id="GO:0016787">
    <property type="term" value="F:hydrolase activity"/>
    <property type="evidence" value="ECO:0007669"/>
    <property type="project" value="UniProtKB-KW"/>
</dbReference>